<keyword evidence="5" id="KW-1185">Reference proteome</keyword>
<organism evidence="4 5">
    <name type="scientific">Galemys pyrenaicus</name>
    <name type="common">Iberian desman</name>
    <name type="synonym">Pyrenean desman</name>
    <dbReference type="NCBI Taxonomy" id="202257"/>
    <lineage>
        <taxon>Eukaryota</taxon>
        <taxon>Metazoa</taxon>
        <taxon>Chordata</taxon>
        <taxon>Craniata</taxon>
        <taxon>Vertebrata</taxon>
        <taxon>Euteleostomi</taxon>
        <taxon>Mammalia</taxon>
        <taxon>Eutheria</taxon>
        <taxon>Laurasiatheria</taxon>
        <taxon>Eulipotyphla</taxon>
        <taxon>Talpidae</taxon>
        <taxon>Galemys</taxon>
    </lineage>
</organism>
<evidence type="ECO:0000256" key="3">
    <source>
        <dbReference type="SAM" id="MobiDB-lite"/>
    </source>
</evidence>
<keyword evidence="2" id="KW-0378">Hydrolase</keyword>
<feature type="region of interest" description="Disordered" evidence="3">
    <location>
        <begin position="476"/>
        <end position="560"/>
    </location>
</feature>
<proteinExistence type="inferred from homology"/>
<comment type="caution">
    <text evidence="4">The sequence shown here is derived from an EMBL/GenBank/DDBJ whole genome shotgun (WGS) entry which is preliminary data.</text>
</comment>
<dbReference type="PROSITE" id="PS01091">
    <property type="entry name" value="TATD_3"/>
    <property type="match status" value="1"/>
</dbReference>
<feature type="compositionally biased region" description="Basic and acidic residues" evidence="3">
    <location>
        <begin position="371"/>
        <end position="380"/>
    </location>
</feature>
<feature type="compositionally biased region" description="Basic and acidic residues" evidence="3">
    <location>
        <begin position="311"/>
        <end position="332"/>
    </location>
</feature>
<evidence type="ECO:0000313" key="5">
    <source>
        <dbReference type="Proteomes" id="UP000700334"/>
    </source>
</evidence>
<dbReference type="InterPro" id="IPR018228">
    <property type="entry name" value="DNase_TatD-rel_CS"/>
</dbReference>
<dbReference type="AlphaFoldDB" id="A0A8J6DR94"/>
<dbReference type="PROSITE" id="PS01090">
    <property type="entry name" value="TATD_2"/>
    <property type="match status" value="1"/>
</dbReference>
<dbReference type="FunFam" id="3.20.20.140:FF:000027">
    <property type="entry name" value="putative deoxyribonuclease TATDN2"/>
    <property type="match status" value="1"/>
</dbReference>
<dbReference type="OrthoDB" id="413993at2759"/>
<dbReference type="InterPro" id="IPR032466">
    <property type="entry name" value="Metal_Hydrolase"/>
</dbReference>
<accession>A0A8J6DR94</accession>
<name>A0A8J6DR94_GALPY</name>
<dbReference type="CDD" id="cd01310">
    <property type="entry name" value="TatD_DNAse"/>
    <property type="match status" value="1"/>
</dbReference>
<comment type="similarity">
    <text evidence="1">Belongs to the metallo-dependent hydrolases superfamily. TatD-type hydrolase family.</text>
</comment>
<evidence type="ECO:0000313" key="4">
    <source>
        <dbReference type="EMBL" id="KAG8516890.1"/>
    </source>
</evidence>
<feature type="compositionally biased region" description="Basic and acidic residues" evidence="3">
    <location>
        <begin position="534"/>
        <end position="550"/>
    </location>
</feature>
<evidence type="ECO:0000256" key="1">
    <source>
        <dbReference type="ARBA" id="ARBA00009275"/>
    </source>
</evidence>
<sequence length="841" mass="91670">ARARRGCGRRDVGRSADARGACVRPGARTPGARGGAVGRSAGRRGLGTVMGAGGGGEGGAARGGRPAGRAPHAAPVCPQVPMASERRKVKYHWSGSSEACPRKRSCLREPGDAAPSRRPAPGSASRSGGAGSPERLRARKEDDVARPPRLPCGSARRRSSSSSSHSSGPGVGGAAAKDGLMRSARGCLSSRGSPLHPASPSLEDMASPEEEACSLKVDSKDSSRSSTNSEYAAEAEGQNDAAEDSDKVQKRKRERPRDQGSTMIYLKAIQGILGKSMPKRKGEAASRAKPSTGARPARAEGPAGSDTAAPQKEREKESDRARERRERGQEQEREQEEGSLPAGVEEAPLAEKSCFGDRRVVIDLQAEPGDRRTVIDRRPSPLEFVDDPDPRVECRKTKGREVVIEHSSSGSDWSDVDEISTVRFSQEEPVSLARPSVPEPSSFPTDYVMYPAHLYSSPWCDYPSYWASGPKPSAFPALGGGGGSQDTPQAGRGSRGLPGDCAPSPTVSSQNTARDLDVAVEGRSQNSRSFRLSRNSEEVKEKRTFQEEPAPRPCAGHASGSLLRGRQEPGLEEGFIDTHCHLDMLYSKLSFRGTFAKFRKVYSSSFPKEFQGCISDFCDPRTLTDCLWEELLKEDLVWGAFGCHPHFARYYSESQERNLLQALRHPKAVAFGEMGLDYSYKCTTPVPEQHKVFERQLQLAVSLKKPLVIHCREADEDLLGIMKRLVPADYKIHRHCFTGSFPVIKPLLEHFPNMSVGFTAVLTYSSAWEAREALRQIPLERIIVETDAPYFLPRQVPRSLCQYAHPGLALHTVREIARVKDLPLSRALAALRENTSRLYNL</sequence>
<feature type="compositionally biased region" description="Gly residues" evidence="3">
    <location>
        <begin position="44"/>
        <end position="66"/>
    </location>
</feature>
<feature type="compositionally biased region" description="Low complexity" evidence="3">
    <location>
        <begin position="112"/>
        <end position="127"/>
    </location>
</feature>
<reference evidence="4" key="1">
    <citation type="journal article" date="2021" name="Evol. Appl.">
        <title>The genome of the Pyrenean desman and the effects of bottlenecks and inbreeding on the genomic landscape of an endangered species.</title>
        <authorList>
            <person name="Escoda L."/>
            <person name="Castresana J."/>
        </authorList>
    </citation>
    <scope>NUCLEOTIDE SEQUENCE</scope>
    <source>
        <strain evidence="4">IBE-C5619</strain>
    </source>
</reference>
<feature type="region of interest" description="Disordered" evidence="3">
    <location>
        <begin position="1"/>
        <end position="352"/>
    </location>
</feature>
<dbReference type="PROSITE" id="PS01137">
    <property type="entry name" value="TATD_1"/>
    <property type="match status" value="1"/>
</dbReference>
<dbReference type="Gene3D" id="3.20.20.140">
    <property type="entry name" value="Metal-dependent hydrolases"/>
    <property type="match status" value="1"/>
</dbReference>
<dbReference type="Proteomes" id="UP000700334">
    <property type="component" value="Unassembled WGS sequence"/>
</dbReference>
<dbReference type="Pfam" id="PF01026">
    <property type="entry name" value="TatD_DNase"/>
    <property type="match status" value="1"/>
</dbReference>
<dbReference type="SUPFAM" id="SSF51556">
    <property type="entry name" value="Metallo-dependent hydrolases"/>
    <property type="match status" value="1"/>
</dbReference>
<gene>
    <name evidence="4" type="ORF">J0S82_013445</name>
</gene>
<feature type="region of interest" description="Disordered" evidence="3">
    <location>
        <begin position="371"/>
        <end position="390"/>
    </location>
</feature>
<dbReference type="InterPro" id="IPR001130">
    <property type="entry name" value="TatD-like"/>
</dbReference>
<evidence type="ECO:0000256" key="2">
    <source>
        <dbReference type="ARBA" id="ARBA00022801"/>
    </source>
</evidence>
<protein>
    <submittedName>
        <fullName evidence="4">Putative deoxyribonuclease TATDN2</fullName>
    </submittedName>
</protein>
<feature type="non-terminal residue" evidence="4">
    <location>
        <position position="1"/>
    </location>
</feature>
<dbReference type="GO" id="GO:0016788">
    <property type="term" value="F:hydrolase activity, acting on ester bonds"/>
    <property type="evidence" value="ECO:0007669"/>
    <property type="project" value="InterPro"/>
</dbReference>
<feature type="compositionally biased region" description="Basic and acidic residues" evidence="3">
    <location>
        <begin position="8"/>
        <end position="17"/>
    </location>
</feature>
<dbReference type="PANTHER" id="PTHR46363:SF1">
    <property type="entry name" value="DEOXYRIBONUCLEASE TATDN2-RELATED"/>
    <property type="match status" value="1"/>
</dbReference>
<feature type="compositionally biased region" description="Low complexity" evidence="3">
    <location>
        <begin position="293"/>
        <end position="304"/>
    </location>
</feature>
<dbReference type="EMBL" id="JAGFMF010011663">
    <property type="protein sequence ID" value="KAG8516890.1"/>
    <property type="molecule type" value="Genomic_DNA"/>
</dbReference>
<dbReference type="PANTHER" id="PTHR46363">
    <property type="entry name" value="DEOXYRIBONUCLEASE TATDN2-RELATED"/>
    <property type="match status" value="1"/>
</dbReference>
<feature type="compositionally biased region" description="Basic and acidic residues" evidence="3">
    <location>
        <begin position="134"/>
        <end position="146"/>
    </location>
</feature>
<feature type="compositionally biased region" description="Polar residues" evidence="3">
    <location>
        <begin position="523"/>
        <end position="533"/>
    </location>
</feature>